<accession>A0A0F8W6T3</accession>
<protein>
    <submittedName>
        <fullName evidence="1">Uncharacterized protein</fullName>
    </submittedName>
</protein>
<sequence>MQAPELLWIILWDNEAGTEGSNLAGPYKSLRAAEQAAEDMLVKYRRATSIYGYELATAQAQETAVPHTVTHEDSRAAGQRASDDKVLLWSVRCFQCETLHNVSSDDQAYFPGAQQICPPCVEAAREEARS</sequence>
<proteinExistence type="predicted"/>
<dbReference type="AlphaFoldDB" id="A0A0F8W6T3"/>
<gene>
    <name evidence="1" type="ORF">LCGC14_3104860</name>
</gene>
<comment type="caution">
    <text evidence="1">The sequence shown here is derived from an EMBL/GenBank/DDBJ whole genome shotgun (WGS) entry which is preliminary data.</text>
</comment>
<name>A0A0F8W6T3_9ZZZZ</name>
<dbReference type="EMBL" id="LAZR01067013">
    <property type="protein sequence ID" value="KKK52447.1"/>
    <property type="molecule type" value="Genomic_DNA"/>
</dbReference>
<reference evidence="1" key="1">
    <citation type="journal article" date="2015" name="Nature">
        <title>Complex archaea that bridge the gap between prokaryotes and eukaryotes.</title>
        <authorList>
            <person name="Spang A."/>
            <person name="Saw J.H."/>
            <person name="Jorgensen S.L."/>
            <person name="Zaremba-Niedzwiedzka K."/>
            <person name="Martijn J."/>
            <person name="Lind A.E."/>
            <person name="van Eijk R."/>
            <person name="Schleper C."/>
            <person name="Guy L."/>
            <person name="Ettema T.J."/>
        </authorList>
    </citation>
    <scope>NUCLEOTIDE SEQUENCE</scope>
</reference>
<evidence type="ECO:0000313" key="1">
    <source>
        <dbReference type="EMBL" id="KKK52447.1"/>
    </source>
</evidence>
<organism evidence="1">
    <name type="scientific">marine sediment metagenome</name>
    <dbReference type="NCBI Taxonomy" id="412755"/>
    <lineage>
        <taxon>unclassified sequences</taxon>
        <taxon>metagenomes</taxon>
        <taxon>ecological metagenomes</taxon>
    </lineage>
</organism>